<reference evidence="2" key="2">
    <citation type="submission" date="2020-09" db="EMBL/GenBank/DDBJ databases">
        <authorList>
            <person name="Sun Q."/>
            <person name="Ohkuma M."/>
        </authorList>
    </citation>
    <scope>NUCLEOTIDE SEQUENCE</scope>
    <source>
        <strain evidence="2">JCM 3091</strain>
    </source>
</reference>
<accession>A0A8J3BGX2</accession>
<evidence type="ECO:0000313" key="2">
    <source>
        <dbReference type="EMBL" id="GGK20451.1"/>
    </source>
</evidence>
<sequence length="206" mass="21989">MVAVVTGGAPPAAQAGEAREDPGVTLEKFTHAGPGCPAGSADAAIADDKRSFAITYDQFIVGRNLTPPRAEELNCTLRLHIKAPPRARFALWKVWTHGLGRLSAGGKGALRVSYFYTGSRMPEPIDYGSPVSSDGRDQLFSKEYTVPDSELAWSECGVTRFLNVVTFLDVAQGADPNARAMLQLIGNDVVPGDPEPSGVELRTKTC</sequence>
<dbReference type="AlphaFoldDB" id="A0A8J3BGX2"/>
<evidence type="ECO:0000313" key="3">
    <source>
        <dbReference type="Proteomes" id="UP000662200"/>
    </source>
</evidence>
<dbReference type="RefSeq" id="WP_189113129.1">
    <property type="nucleotide sequence ID" value="NZ_BMQC01000003.1"/>
</dbReference>
<dbReference type="Pfam" id="PF14273">
    <property type="entry name" value="DUF4360"/>
    <property type="match status" value="1"/>
</dbReference>
<gene>
    <name evidence="2" type="ORF">GCM10010124_11340</name>
</gene>
<protein>
    <recommendedName>
        <fullName evidence="4">DUF4360 domain-containing protein</fullName>
    </recommendedName>
</protein>
<keyword evidence="3" id="KW-1185">Reference proteome</keyword>
<name>A0A8J3BGX2_9ACTN</name>
<dbReference type="InterPro" id="IPR025649">
    <property type="entry name" value="DUF4360"/>
</dbReference>
<dbReference type="Proteomes" id="UP000662200">
    <property type="component" value="Unassembled WGS sequence"/>
</dbReference>
<dbReference type="EMBL" id="BMQC01000003">
    <property type="protein sequence ID" value="GGK20451.1"/>
    <property type="molecule type" value="Genomic_DNA"/>
</dbReference>
<feature type="region of interest" description="Disordered" evidence="1">
    <location>
        <begin position="1"/>
        <end position="21"/>
    </location>
</feature>
<dbReference type="PANTHER" id="PTHR38847:SF1">
    <property type="entry name" value="PSEUDOURIDINE SYNTHASE RSUA_RLUA-LIKE DOMAIN-CONTAINING PROTEIN"/>
    <property type="match status" value="1"/>
</dbReference>
<feature type="compositionally biased region" description="Low complexity" evidence="1">
    <location>
        <begin position="1"/>
        <end position="16"/>
    </location>
</feature>
<comment type="caution">
    <text evidence="2">The sequence shown here is derived from an EMBL/GenBank/DDBJ whole genome shotgun (WGS) entry which is preliminary data.</text>
</comment>
<evidence type="ECO:0008006" key="4">
    <source>
        <dbReference type="Google" id="ProtNLM"/>
    </source>
</evidence>
<dbReference type="PANTHER" id="PTHR38847">
    <property type="match status" value="1"/>
</dbReference>
<organism evidence="2 3">
    <name type="scientific">Pilimelia terevasa</name>
    <dbReference type="NCBI Taxonomy" id="53372"/>
    <lineage>
        <taxon>Bacteria</taxon>
        <taxon>Bacillati</taxon>
        <taxon>Actinomycetota</taxon>
        <taxon>Actinomycetes</taxon>
        <taxon>Micromonosporales</taxon>
        <taxon>Micromonosporaceae</taxon>
        <taxon>Pilimelia</taxon>
    </lineage>
</organism>
<reference evidence="2" key="1">
    <citation type="journal article" date="2014" name="Int. J. Syst. Evol. Microbiol.">
        <title>Complete genome sequence of Corynebacterium casei LMG S-19264T (=DSM 44701T), isolated from a smear-ripened cheese.</title>
        <authorList>
            <consortium name="US DOE Joint Genome Institute (JGI-PGF)"/>
            <person name="Walter F."/>
            <person name="Albersmeier A."/>
            <person name="Kalinowski J."/>
            <person name="Ruckert C."/>
        </authorList>
    </citation>
    <scope>NUCLEOTIDE SEQUENCE</scope>
    <source>
        <strain evidence="2">JCM 3091</strain>
    </source>
</reference>
<evidence type="ECO:0000256" key="1">
    <source>
        <dbReference type="SAM" id="MobiDB-lite"/>
    </source>
</evidence>
<proteinExistence type="predicted"/>